<keyword evidence="3" id="KW-1185">Reference proteome</keyword>
<dbReference type="AlphaFoldDB" id="A0A023X043"/>
<dbReference type="Gene3D" id="2.60.120.10">
    <property type="entry name" value="Jelly Rolls"/>
    <property type="match status" value="1"/>
</dbReference>
<name>A0A023X043_RUBRA</name>
<dbReference type="InterPro" id="IPR011051">
    <property type="entry name" value="RmlC_Cupin_sf"/>
</dbReference>
<accession>A0A023X043</accession>
<dbReference type="EMBL" id="CP007514">
    <property type="protein sequence ID" value="AHY45852.1"/>
    <property type="molecule type" value="Genomic_DNA"/>
</dbReference>
<evidence type="ECO:0000313" key="2">
    <source>
        <dbReference type="EMBL" id="AHY45852.1"/>
    </source>
</evidence>
<sequence>MGEHDHGASEALVAVVSGRVEVRDDEGPVTLDAGTVAVMSVGERVSLRNPSDSEPAELLAVFSPPGFVEHLESWPVVDRSAGRA</sequence>
<feature type="domain" description="Cupin type-2" evidence="1">
    <location>
        <begin position="2"/>
        <end position="62"/>
    </location>
</feature>
<dbReference type="KEGG" id="rrd:RradSPS_0569"/>
<dbReference type="SUPFAM" id="SSF51182">
    <property type="entry name" value="RmlC-like cupins"/>
    <property type="match status" value="1"/>
</dbReference>
<reference evidence="2 3" key="1">
    <citation type="submission" date="2014-03" db="EMBL/GenBank/DDBJ databases">
        <title>Complete genome sequence of the Radio-Resistant Rubrobacter radiotolerans RSPS-4.</title>
        <authorList>
            <person name="Egas C.C."/>
            <person name="Barroso C.C."/>
            <person name="Froufe H.J.C."/>
            <person name="Pacheco J.J."/>
            <person name="Albuquerque L.L."/>
            <person name="da Costa M.M.S."/>
        </authorList>
    </citation>
    <scope>NUCLEOTIDE SEQUENCE [LARGE SCALE GENOMIC DNA]</scope>
    <source>
        <strain evidence="2 3">RSPS-4</strain>
    </source>
</reference>
<organism evidence="2 3">
    <name type="scientific">Rubrobacter radiotolerans</name>
    <name type="common">Arthrobacter radiotolerans</name>
    <dbReference type="NCBI Taxonomy" id="42256"/>
    <lineage>
        <taxon>Bacteria</taxon>
        <taxon>Bacillati</taxon>
        <taxon>Actinomycetota</taxon>
        <taxon>Rubrobacteria</taxon>
        <taxon>Rubrobacterales</taxon>
        <taxon>Rubrobacteraceae</taxon>
        <taxon>Rubrobacter</taxon>
    </lineage>
</organism>
<proteinExistence type="predicted"/>
<dbReference type="InterPro" id="IPR013096">
    <property type="entry name" value="Cupin_2"/>
</dbReference>
<dbReference type="InterPro" id="IPR014710">
    <property type="entry name" value="RmlC-like_jellyroll"/>
</dbReference>
<dbReference type="Proteomes" id="UP000025229">
    <property type="component" value="Chromosome"/>
</dbReference>
<gene>
    <name evidence="2" type="ORF">RradSPS_0569</name>
</gene>
<dbReference type="HOGENOM" id="CLU_2525489_0_0_11"/>
<protein>
    <submittedName>
        <fullName evidence="2">Cupin domain</fullName>
    </submittedName>
</protein>
<dbReference type="STRING" id="42256.RradSPS_0569"/>
<evidence type="ECO:0000259" key="1">
    <source>
        <dbReference type="Pfam" id="PF07883"/>
    </source>
</evidence>
<dbReference type="Pfam" id="PF07883">
    <property type="entry name" value="Cupin_2"/>
    <property type="match status" value="1"/>
</dbReference>
<dbReference type="eggNOG" id="COG1917">
    <property type="taxonomic scope" value="Bacteria"/>
</dbReference>
<evidence type="ECO:0000313" key="3">
    <source>
        <dbReference type="Proteomes" id="UP000025229"/>
    </source>
</evidence>